<protein>
    <submittedName>
        <fullName evidence="2">Uncharacterized protein</fullName>
    </submittedName>
</protein>
<dbReference type="WBParaSite" id="nRc.2.0.1.t07564-RA">
    <property type="protein sequence ID" value="nRc.2.0.1.t07564-RA"/>
    <property type="gene ID" value="nRc.2.0.1.g07564"/>
</dbReference>
<evidence type="ECO:0000313" key="2">
    <source>
        <dbReference type="WBParaSite" id="nRc.2.0.1.t07564-RA"/>
    </source>
</evidence>
<organism evidence="1 2">
    <name type="scientific">Romanomermis culicivorax</name>
    <name type="common">Nematode worm</name>
    <dbReference type="NCBI Taxonomy" id="13658"/>
    <lineage>
        <taxon>Eukaryota</taxon>
        <taxon>Metazoa</taxon>
        <taxon>Ecdysozoa</taxon>
        <taxon>Nematoda</taxon>
        <taxon>Enoplea</taxon>
        <taxon>Dorylaimia</taxon>
        <taxon>Mermithida</taxon>
        <taxon>Mermithoidea</taxon>
        <taxon>Mermithidae</taxon>
        <taxon>Romanomermis</taxon>
    </lineage>
</organism>
<name>A0A915I166_ROMCU</name>
<dbReference type="AlphaFoldDB" id="A0A915I166"/>
<accession>A0A915I166</accession>
<dbReference type="Proteomes" id="UP000887565">
    <property type="component" value="Unplaced"/>
</dbReference>
<evidence type="ECO:0000313" key="1">
    <source>
        <dbReference type="Proteomes" id="UP000887565"/>
    </source>
</evidence>
<proteinExistence type="predicted"/>
<sequence>MEVNIGRLFLAYPVKGYENIRMFKYTTKIQKTASVATLNVFKHVENFWKMKKILGSVLIRKDAFWCILEGQSPENFAPSLNSAAPFAVPQA</sequence>
<keyword evidence="1" id="KW-1185">Reference proteome</keyword>
<reference evidence="2" key="1">
    <citation type="submission" date="2022-11" db="UniProtKB">
        <authorList>
            <consortium name="WormBaseParasite"/>
        </authorList>
    </citation>
    <scope>IDENTIFICATION</scope>
</reference>